<feature type="compositionally biased region" description="Basic and acidic residues" evidence="1">
    <location>
        <begin position="234"/>
        <end position="244"/>
    </location>
</feature>
<feature type="region of interest" description="Disordered" evidence="1">
    <location>
        <begin position="1214"/>
        <end position="1418"/>
    </location>
</feature>
<feature type="compositionally biased region" description="Polar residues" evidence="1">
    <location>
        <begin position="612"/>
        <end position="631"/>
    </location>
</feature>
<organism evidence="2 3">
    <name type="scientific">Stephania yunnanensis</name>
    <dbReference type="NCBI Taxonomy" id="152371"/>
    <lineage>
        <taxon>Eukaryota</taxon>
        <taxon>Viridiplantae</taxon>
        <taxon>Streptophyta</taxon>
        <taxon>Embryophyta</taxon>
        <taxon>Tracheophyta</taxon>
        <taxon>Spermatophyta</taxon>
        <taxon>Magnoliopsida</taxon>
        <taxon>Ranunculales</taxon>
        <taxon>Menispermaceae</taxon>
        <taxon>Menispermoideae</taxon>
        <taxon>Cissampelideae</taxon>
        <taxon>Stephania</taxon>
    </lineage>
</organism>
<feature type="compositionally biased region" description="Basic and acidic residues" evidence="1">
    <location>
        <begin position="330"/>
        <end position="346"/>
    </location>
</feature>
<comment type="caution">
    <text evidence="2">The sequence shown here is derived from an EMBL/GenBank/DDBJ whole genome shotgun (WGS) entry which is preliminary data.</text>
</comment>
<feature type="compositionally biased region" description="Basic and acidic residues" evidence="1">
    <location>
        <begin position="433"/>
        <end position="448"/>
    </location>
</feature>
<feature type="compositionally biased region" description="Basic and acidic residues" evidence="1">
    <location>
        <begin position="1125"/>
        <end position="1136"/>
    </location>
</feature>
<feature type="region of interest" description="Disordered" evidence="1">
    <location>
        <begin position="485"/>
        <end position="505"/>
    </location>
</feature>
<evidence type="ECO:0000256" key="1">
    <source>
        <dbReference type="SAM" id="MobiDB-lite"/>
    </source>
</evidence>
<accession>A0AAP0NN35</accession>
<feature type="region of interest" description="Disordered" evidence="1">
    <location>
        <begin position="330"/>
        <end position="403"/>
    </location>
</feature>
<keyword evidence="3" id="KW-1185">Reference proteome</keyword>
<feature type="compositionally biased region" description="Basic and acidic residues" evidence="1">
    <location>
        <begin position="1361"/>
        <end position="1378"/>
    </location>
</feature>
<dbReference type="EMBL" id="JBBNAF010000009">
    <property type="protein sequence ID" value="KAK9113557.1"/>
    <property type="molecule type" value="Genomic_DNA"/>
</dbReference>
<feature type="compositionally biased region" description="Basic and acidic residues" evidence="1">
    <location>
        <begin position="578"/>
        <end position="611"/>
    </location>
</feature>
<feature type="region of interest" description="Disordered" evidence="1">
    <location>
        <begin position="721"/>
        <end position="773"/>
    </location>
</feature>
<protein>
    <submittedName>
        <fullName evidence="2">Uncharacterized protein</fullName>
    </submittedName>
</protein>
<evidence type="ECO:0000313" key="2">
    <source>
        <dbReference type="EMBL" id="KAK9113557.1"/>
    </source>
</evidence>
<name>A0AAP0NN35_9MAGN</name>
<feature type="region of interest" description="Disordered" evidence="1">
    <location>
        <begin position="1050"/>
        <end position="1075"/>
    </location>
</feature>
<gene>
    <name evidence="2" type="ORF">Syun_020354</name>
</gene>
<feature type="region of interest" description="Disordered" evidence="1">
    <location>
        <begin position="538"/>
        <end position="666"/>
    </location>
</feature>
<dbReference type="Proteomes" id="UP001420932">
    <property type="component" value="Unassembled WGS sequence"/>
</dbReference>
<feature type="compositionally biased region" description="Basic residues" evidence="1">
    <location>
        <begin position="543"/>
        <end position="552"/>
    </location>
</feature>
<evidence type="ECO:0000313" key="3">
    <source>
        <dbReference type="Proteomes" id="UP001420932"/>
    </source>
</evidence>
<reference evidence="2 3" key="1">
    <citation type="submission" date="2024-01" db="EMBL/GenBank/DDBJ databases">
        <title>Genome assemblies of Stephania.</title>
        <authorList>
            <person name="Yang L."/>
        </authorList>
    </citation>
    <scope>NUCLEOTIDE SEQUENCE [LARGE SCALE GENOMIC DNA]</scope>
    <source>
        <strain evidence="2">YNDBR</strain>
        <tissue evidence="2">Leaf</tissue>
    </source>
</reference>
<feature type="compositionally biased region" description="Low complexity" evidence="1">
    <location>
        <begin position="1391"/>
        <end position="1402"/>
    </location>
</feature>
<feature type="compositionally biased region" description="Low complexity" evidence="1">
    <location>
        <begin position="1309"/>
        <end position="1325"/>
    </location>
</feature>
<feature type="region of interest" description="Disordered" evidence="1">
    <location>
        <begin position="1095"/>
        <end position="1169"/>
    </location>
</feature>
<feature type="region of interest" description="Disordered" evidence="1">
    <location>
        <begin position="227"/>
        <end position="269"/>
    </location>
</feature>
<feature type="compositionally biased region" description="Polar residues" evidence="1">
    <location>
        <begin position="1326"/>
        <end position="1337"/>
    </location>
</feature>
<feature type="region of interest" description="Disordered" evidence="1">
    <location>
        <begin position="421"/>
        <end position="469"/>
    </location>
</feature>
<sequence length="1418" mass="153846">MATEPQISSETSRSSSSHTIFIDTNLDTHLAMIVSEDDTVQELKSKLMIEHSRCFPNLGKINVSALKVKCKAHFYHLSDGMPVLNAFIGVKRALFLHAEAASEKVMPVNALNGSVGETERNKLCIDYPSGGLLNIDDSLLPRVRSSGLGNQLVPFDGQCDTGNMVGESMKGLSPAEGLDAIKENDKPSSSDANEKCLESDVPKMDVVVGGEKDLSKTDAQFKIYNKSKKRARESHHDGVVEDATKSGSVMKKGDDVVSSPLRNPAKRKAMVKNISTKESQKLKDKLSQNHSKTENKFMNATINDSLNKKLEDGSSLLSKVNGDKEGILKLPDELDARSPRHAKETIQDGSKVVLGTNDKGLDEDSGWVTMKEADSSVAPSDPTSAPNKEKNNPLQDEGEGTLIPCSALMGADIAAEQANETMQDETIENNVNRGKEDLEPTKIAEGTKGKRSKKHLTTSTKGPSLSLVEEPGNCLGDAIMSIRKDSELGDNNNGSDPIHKTEKEGRVDVAAEEASANVAVEIDGCNVESRNEQLELRMASKGSRAKRTKKHQPTTSRGPSPSLVDRPVYSPGDVIVSARKDDELGNDNTSRDLMHKAEKDRYPLLRRENHNGGEQANQTMAVETDVSISNVDSRKEALEGTMTSKKTKAKRSKKHQSASAKALSPSFGEVPGNFPVDAIMSTDMGGGLGDDNKGTHRIHKTVEEGKVAQVQNGGYVTTEETNENMVGGCNSSGEKEPLEPTITTKETKSKGSKARQTRSSTCPSPSLVEGPENCRGNVIVSADKDNEFGNENNITDLIDIVVPLNKDPKVLSTSADKKERRKSKKSKTLDVKGFVPPSVAEPADVAGVANLPRSMPDKDCCRANPLNTDEEEAVSFQAVKTKMSSVADGNNGNADTILSDEALKKDDPKIKKKSKKNKISDTKCHALSTGVENTDADVVNPSRVNRVNAYIDGHTASEANSENVQLPTETMKKIATADGGLGDGTNKDNQIDGMEVDETLAQKEVKVPFKDLKRPRSRKKVLADELLDINPDSSDRRRTPDNKGFSQLITKDLHDDKDGPALSGSEDKADNDMDGDKVNFRDYFVSPKGHLLVGLSAKEPLHDESHTRKKGRENKAVKKNQQLNKHSDVALHDKENSLGSSFNSKEQKKEHLVRSFDSRKPKGSLKTNKQSELVVKLIEKTNARSTSADQTFDQREVLEVFLPIDSRRKIPDASEALGSKHVANSNLASGAKSKLSLKERNAALETSGSSTESSEDRKKRKKEQIEIQPQENHHRGAMGKTSKSRGTVANGLNKKESLLATPKTIFKDSSGGSSEVDSEVNSDASTKTPDNSSSSDYSEGENVTDPSTPSPRTGMVSNGIKRNEGDGQHMKEPKRSFDPKNMPLDMLIRGSSSYKKAKLSASQLDDSEPIDIVPESQA</sequence>
<proteinExistence type="predicted"/>
<feature type="compositionally biased region" description="Basic and acidic residues" evidence="1">
    <location>
        <begin position="1145"/>
        <end position="1160"/>
    </location>
</feature>
<feature type="compositionally biased region" description="Basic residues" evidence="1">
    <location>
        <begin position="645"/>
        <end position="656"/>
    </location>
</feature>
<feature type="compositionally biased region" description="Polar residues" evidence="1">
    <location>
        <begin position="377"/>
        <end position="386"/>
    </location>
</feature>
<feature type="compositionally biased region" description="Basic and acidic residues" evidence="1">
    <location>
        <begin position="1051"/>
        <end position="1075"/>
    </location>
</feature>